<sequence length="32" mass="3305">AGALLTAIPTLIVYFALQRQFVSGLTLGANKG</sequence>
<dbReference type="Proteomes" id="UP001282474">
    <property type="component" value="Unassembled WGS sequence"/>
</dbReference>
<protein>
    <submittedName>
        <fullName evidence="5">Carbohydrate ABC transporter permease</fullName>
    </submittedName>
</protein>
<dbReference type="EMBL" id="JARAWJ010000030">
    <property type="protein sequence ID" value="MDX3041730.1"/>
    <property type="molecule type" value="Genomic_DNA"/>
</dbReference>
<evidence type="ECO:0000313" key="5">
    <source>
        <dbReference type="EMBL" id="MDX3041730.1"/>
    </source>
</evidence>
<name>A0ABU4MWI1_9ACTN</name>
<comment type="subcellular location">
    <subcellularLocation>
        <location evidence="1">Membrane</location>
        <topology evidence="1">Multi-pass membrane protein</topology>
    </subcellularLocation>
</comment>
<comment type="caution">
    <text evidence="5">The sequence shown here is derived from an EMBL/GenBank/DDBJ whole genome shotgun (WGS) entry which is preliminary data.</text>
</comment>
<gene>
    <name evidence="5" type="ORF">PV383_31755</name>
</gene>
<evidence type="ECO:0000256" key="1">
    <source>
        <dbReference type="ARBA" id="ARBA00004141"/>
    </source>
</evidence>
<evidence type="ECO:0000256" key="3">
    <source>
        <dbReference type="ARBA" id="ARBA00022989"/>
    </source>
</evidence>
<accession>A0ABU4MWI1</accession>
<feature type="non-terminal residue" evidence="5">
    <location>
        <position position="1"/>
    </location>
</feature>
<keyword evidence="3" id="KW-1133">Transmembrane helix</keyword>
<dbReference type="InterPro" id="IPR035906">
    <property type="entry name" value="MetI-like_sf"/>
</dbReference>
<organism evidence="5 6">
    <name type="scientific">Streptomyces caniscabiei</name>
    <dbReference type="NCBI Taxonomy" id="2746961"/>
    <lineage>
        <taxon>Bacteria</taxon>
        <taxon>Bacillati</taxon>
        <taxon>Actinomycetota</taxon>
        <taxon>Actinomycetes</taxon>
        <taxon>Kitasatosporales</taxon>
        <taxon>Streptomycetaceae</taxon>
        <taxon>Streptomyces</taxon>
    </lineage>
</organism>
<reference evidence="5 6" key="1">
    <citation type="journal article" date="2023" name="Microb. Genom.">
        <title>Mesoterricola silvestris gen. nov., sp. nov., Mesoterricola sediminis sp. nov., Geothrix oryzae sp. nov., Geothrix edaphica sp. nov., Geothrix rubra sp. nov., and Geothrix limicola sp. nov., six novel members of Acidobacteriota isolated from soils.</title>
        <authorList>
            <person name="Weisberg A.J."/>
            <person name="Pearce E."/>
            <person name="Kramer C.G."/>
            <person name="Chang J.H."/>
            <person name="Clarke C.R."/>
        </authorList>
    </citation>
    <scope>NUCLEOTIDE SEQUENCE [LARGE SCALE GENOMIC DNA]</scope>
    <source>
        <strain evidence="5 6">NE20-4-1</strain>
    </source>
</reference>
<keyword evidence="4" id="KW-0472">Membrane</keyword>
<dbReference type="SUPFAM" id="SSF161098">
    <property type="entry name" value="MetI-like"/>
    <property type="match status" value="1"/>
</dbReference>
<evidence type="ECO:0000256" key="4">
    <source>
        <dbReference type="ARBA" id="ARBA00023136"/>
    </source>
</evidence>
<proteinExistence type="predicted"/>
<keyword evidence="2" id="KW-0812">Transmembrane</keyword>
<keyword evidence="6" id="KW-1185">Reference proteome</keyword>
<evidence type="ECO:0000256" key="2">
    <source>
        <dbReference type="ARBA" id="ARBA00022692"/>
    </source>
</evidence>
<evidence type="ECO:0000313" key="6">
    <source>
        <dbReference type="Proteomes" id="UP001282474"/>
    </source>
</evidence>